<keyword evidence="2" id="KW-0378">Hydrolase</keyword>
<dbReference type="SUPFAM" id="SSF56784">
    <property type="entry name" value="HAD-like"/>
    <property type="match status" value="1"/>
</dbReference>
<dbReference type="EMBL" id="SLWO01000001">
    <property type="protein sequence ID" value="TCO31332.1"/>
    <property type="molecule type" value="Genomic_DNA"/>
</dbReference>
<reference evidence="2 3" key="3">
    <citation type="submission" date="2019-03" db="EMBL/GenBank/DDBJ databases">
        <title>Genomic Encyclopedia of Type Strains, Phase IV (KMG-IV): sequencing the most valuable type-strain genomes for metagenomic binning, comparative biology and taxonomic classification.</title>
        <authorList>
            <person name="Goeker M."/>
        </authorList>
    </citation>
    <scope>NUCLEOTIDE SEQUENCE [LARGE SCALE GENOMIC DNA]</scope>
    <source>
        <strain evidence="2 3">DSM 103236</strain>
    </source>
</reference>
<dbReference type="PANTHER" id="PTHR46191:SF2">
    <property type="entry name" value="HALOACID DEHALOGENASE-LIKE HYDROLASE DOMAIN-CONTAINING PROTEIN 3"/>
    <property type="match status" value="1"/>
</dbReference>
<dbReference type="InterPro" id="IPR051828">
    <property type="entry name" value="HAD-like_hydrolase_domain"/>
</dbReference>
<dbReference type="AlphaFoldDB" id="A0A4R2HNE0"/>
<dbReference type="SFLD" id="SFLDG01129">
    <property type="entry name" value="C1.5:_HAD__Beta-PGM__Phosphata"/>
    <property type="match status" value="1"/>
</dbReference>
<dbReference type="InterPro" id="IPR023214">
    <property type="entry name" value="HAD_sf"/>
</dbReference>
<dbReference type="Gene3D" id="3.40.50.1000">
    <property type="entry name" value="HAD superfamily/HAD-like"/>
    <property type="match status" value="1"/>
</dbReference>
<dbReference type="OrthoDB" id="3669651at2"/>
<dbReference type="InterPro" id="IPR036412">
    <property type="entry name" value="HAD-like_sf"/>
</dbReference>
<dbReference type="NCBIfam" id="TIGR01549">
    <property type="entry name" value="HAD-SF-IA-v1"/>
    <property type="match status" value="1"/>
</dbReference>
<gene>
    <name evidence="2" type="ORF">EV200_101782</name>
    <name evidence="1" type="ORF">GCM10011413_02920</name>
</gene>
<evidence type="ECO:0000313" key="4">
    <source>
        <dbReference type="Proteomes" id="UP000622648"/>
    </source>
</evidence>
<dbReference type="Proteomes" id="UP000622648">
    <property type="component" value="Unassembled WGS sequence"/>
</dbReference>
<evidence type="ECO:0000313" key="3">
    <source>
        <dbReference type="Proteomes" id="UP000295684"/>
    </source>
</evidence>
<dbReference type="EMBL" id="BMJO01000001">
    <property type="protein sequence ID" value="GGE40512.1"/>
    <property type="molecule type" value="Genomic_DNA"/>
</dbReference>
<comment type="caution">
    <text evidence="2">The sequence shown here is derived from an EMBL/GenBank/DDBJ whole genome shotgun (WGS) entry which is preliminary data.</text>
</comment>
<reference evidence="1" key="1">
    <citation type="journal article" date="2014" name="Int. J. Syst. Evol. Microbiol.">
        <title>Complete genome of a new Firmicutes species belonging to the dominant human colonic microbiota ('Ruminococcus bicirculans') reveals two chromosomes and a selective capacity to utilize plant glucans.</title>
        <authorList>
            <consortium name="NISC Comparative Sequencing Program"/>
            <person name="Wegmann U."/>
            <person name="Louis P."/>
            <person name="Goesmann A."/>
            <person name="Henrissat B."/>
            <person name="Duncan S.H."/>
            <person name="Flint H.J."/>
        </authorList>
    </citation>
    <scope>NUCLEOTIDE SEQUENCE</scope>
    <source>
        <strain evidence="1">CGMCC 1.15644</strain>
    </source>
</reference>
<evidence type="ECO:0000313" key="2">
    <source>
        <dbReference type="EMBL" id="TCO31332.1"/>
    </source>
</evidence>
<dbReference type="RefSeq" id="WP_132529460.1">
    <property type="nucleotide sequence ID" value="NZ_BMJO01000001.1"/>
</dbReference>
<keyword evidence="4" id="KW-1185">Reference proteome</keyword>
<reference evidence="1" key="4">
    <citation type="submission" date="2024-05" db="EMBL/GenBank/DDBJ databases">
        <authorList>
            <person name="Sun Q."/>
            <person name="Zhou Y."/>
        </authorList>
    </citation>
    <scope>NUCLEOTIDE SEQUENCE</scope>
    <source>
        <strain evidence="1">CGMCC 1.15644</strain>
    </source>
</reference>
<dbReference type="Proteomes" id="UP000295684">
    <property type="component" value="Unassembled WGS sequence"/>
</dbReference>
<accession>A0A4R2HNE0</accession>
<sequence length="231" mass="26591">MNSYKHYSFDLWLTLIKSNPAFKVERTRYFHQHFNGKNKSVQEVGVIFRQVDLMVNAMNEKTGKNVDADEMYLMVISLINDYDFNFHDLDLDDLYQKMEVLLLNHMPLIYCDNCLNVLSAIKSSGETSTNILSNTGFIKGHTLRKVISHLGIDEFIDFQLYSDEVRMSKPNSGFFQLMINTIDRQKHQQLSLNEIIHVGDNPFADIRGAQMMGISSMLIHSNNLSISNLLS</sequence>
<dbReference type="PANTHER" id="PTHR46191">
    <property type="match status" value="1"/>
</dbReference>
<reference evidence="4" key="2">
    <citation type="journal article" date="2019" name="Int. J. Syst. Evol. Microbiol.">
        <title>The Global Catalogue of Microorganisms (GCM) 10K type strain sequencing project: providing services to taxonomists for standard genome sequencing and annotation.</title>
        <authorList>
            <consortium name="The Broad Institute Genomics Platform"/>
            <consortium name="The Broad Institute Genome Sequencing Center for Infectious Disease"/>
            <person name="Wu L."/>
            <person name="Ma J."/>
        </authorList>
    </citation>
    <scope>NUCLEOTIDE SEQUENCE [LARGE SCALE GENOMIC DNA]</scope>
    <source>
        <strain evidence="4">CGMCC 1.15644</strain>
    </source>
</reference>
<proteinExistence type="predicted"/>
<protein>
    <submittedName>
        <fullName evidence="2">Putative hydrolase of the HAD superfamily</fullName>
    </submittedName>
</protein>
<dbReference type="InterPro" id="IPR006439">
    <property type="entry name" value="HAD-SF_hydro_IA"/>
</dbReference>
<dbReference type="Pfam" id="PF13419">
    <property type="entry name" value="HAD_2"/>
    <property type="match status" value="1"/>
</dbReference>
<organism evidence="2 3">
    <name type="scientific">Pedobacter psychrotolerans</name>
    <dbReference type="NCBI Taxonomy" id="1843235"/>
    <lineage>
        <taxon>Bacteria</taxon>
        <taxon>Pseudomonadati</taxon>
        <taxon>Bacteroidota</taxon>
        <taxon>Sphingobacteriia</taxon>
        <taxon>Sphingobacteriales</taxon>
        <taxon>Sphingobacteriaceae</taxon>
        <taxon>Pedobacter</taxon>
    </lineage>
</organism>
<dbReference type="InterPro" id="IPR041492">
    <property type="entry name" value="HAD_2"/>
</dbReference>
<dbReference type="GO" id="GO:0016787">
    <property type="term" value="F:hydrolase activity"/>
    <property type="evidence" value="ECO:0007669"/>
    <property type="project" value="UniProtKB-KW"/>
</dbReference>
<dbReference type="Gene3D" id="1.10.150.400">
    <property type="match status" value="1"/>
</dbReference>
<dbReference type="SFLD" id="SFLDS00003">
    <property type="entry name" value="Haloacid_Dehalogenase"/>
    <property type="match status" value="1"/>
</dbReference>
<evidence type="ECO:0000313" key="1">
    <source>
        <dbReference type="EMBL" id="GGE40512.1"/>
    </source>
</evidence>
<name>A0A4R2HNE0_9SPHI</name>